<dbReference type="Proteomes" id="UP000195953">
    <property type="component" value="Chromosome 1"/>
</dbReference>
<name>A0A1Y6HMI4_9XANT</name>
<dbReference type="EMBL" id="LT853885">
    <property type="protein sequence ID" value="SMR04725.1"/>
    <property type="molecule type" value="Genomic_DNA"/>
</dbReference>
<proteinExistence type="predicted"/>
<accession>A0A1Y6HMI4</accession>
<sequence>MSATDYTDFTRQDMRRGSHRGACAANGVSADATASSRALETMQRRARCGCLHVRRSGRGTMKIRYQLSTRARVAAAVIDRDPLARLEWDAHQMMPMAWRLGATLHAACCMQAHCATHQTSHSTTATRRPPPCLHTTPLTHVTHQTTTHNAISPDVTARPSRWRGRLRPLPADAACWWHRVFPCARRW</sequence>
<gene>
    <name evidence="1" type="ORF">PD5205_03449</name>
</gene>
<protein>
    <submittedName>
        <fullName evidence="1">Uncharacterized protein</fullName>
    </submittedName>
</protein>
<dbReference type="AlphaFoldDB" id="A0A1Y6HMI4"/>
<evidence type="ECO:0000313" key="2">
    <source>
        <dbReference type="Proteomes" id="UP000195953"/>
    </source>
</evidence>
<organism evidence="1 2">
    <name type="scientific">Xanthomonas fragariae</name>
    <dbReference type="NCBI Taxonomy" id="48664"/>
    <lineage>
        <taxon>Bacteria</taxon>
        <taxon>Pseudomonadati</taxon>
        <taxon>Pseudomonadota</taxon>
        <taxon>Gammaproteobacteria</taxon>
        <taxon>Lysobacterales</taxon>
        <taxon>Lysobacteraceae</taxon>
        <taxon>Xanthomonas</taxon>
    </lineage>
</organism>
<reference evidence="1 2" key="1">
    <citation type="submission" date="2017-05" db="EMBL/GenBank/DDBJ databases">
        <authorList>
            <person name="Song R."/>
            <person name="Chenine A.L."/>
            <person name="Ruprecht R.M."/>
        </authorList>
    </citation>
    <scope>NUCLEOTIDE SEQUENCE [LARGE SCALE GENOMIC DNA]</scope>
    <source>
        <strain evidence="1">PD5205</strain>
    </source>
</reference>
<evidence type="ECO:0000313" key="1">
    <source>
        <dbReference type="EMBL" id="SMR04725.1"/>
    </source>
</evidence>